<sequence length="413" mass="47768">MTPEIQKNLEDRTAFEIIQELKTMFQQQAEQELFETVKAFHAFKQKECQSISTYVLKMKAYLDQMECLGYPMPLVLGLNLILTSLLKDYDQFVQNYNMHYIGKTIHELHAMLKLTEKELKKNKANTYGTSVDLPPNCKIVGSKWLFKKNTDIDGNIHTYKARLVAKSFTQTYGIDCEETFSHVANIKTIRILIAITAYYEYEIWKTDVKTAFLNDHLNEDIYMVQPEGFVNPKHPRRICKLQISIYELKQAFTSWNKRFDEEIKKYGFTQNPDEPCVYKRASGSEAAYVLGIKIYRDRSRRLISLSQNAYIYKILKRFKMDASKRGTIPMQPDVDLSKTHTGRGVVDWKSSKQSTTAMSSMKVEYIAAAETAMEAIWIRKFIYGLGVVPNNDRHMDMYCDNTGAITIANEPGV</sequence>
<accession>A0A6L2NFD1</accession>
<proteinExistence type="predicted"/>
<protein>
    <recommendedName>
        <fullName evidence="1">Reverse transcriptase Ty1/copia-type domain-containing protein</fullName>
    </recommendedName>
</protein>
<dbReference type="Pfam" id="PF07727">
    <property type="entry name" value="RVT_2"/>
    <property type="match status" value="1"/>
</dbReference>
<dbReference type="EMBL" id="BKCJ010008749">
    <property type="protein sequence ID" value="GEU83772.1"/>
    <property type="molecule type" value="Genomic_DNA"/>
</dbReference>
<dbReference type="PANTHER" id="PTHR11439">
    <property type="entry name" value="GAG-POL-RELATED RETROTRANSPOSON"/>
    <property type="match status" value="1"/>
</dbReference>
<reference evidence="2" key="1">
    <citation type="journal article" date="2019" name="Sci. Rep.">
        <title>Draft genome of Tanacetum cinerariifolium, the natural source of mosquito coil.</title>
        <authorList>
            <person name="Yamashiro T."/>
            <person name="Shiraishi A."/>
            <person name="Satake H."/>
            <person name="Nakayama K."/>
        </authorList>
    </citation>
    <scope>NUCLEOTIDE SEQUENCE</scope>
</reference>
<evidence type="ECO:0000259" key="1">
    <source>
        <dbReference type="Pfam" id="PF07727"/>
    </source>
</evidence>
<gene>
    <name evidence="2" type="ORF">Tci_055750</name>
</gene>
<name>A0A6L2NFD1_TANCI</name>
<dbReference type="InterPro" id="IPR013103">
    <property type="entry name" value="RVT_2"/>
</dbReference>
<dbReference type="AlphaFoldDB" id="A0A6L2NFD1"/>
<organism evidence="2">
    <name type="scientific">Tanacetum cinerariifolium</name>
    <name type="common">Dalmatian daisy</name>
    <name type="synonym">Chrysanthemum cinerariifolium</name>
    <dbReference type="NCBI Taxonomy" id="118510"/>
    <lineage>
        <taxon>Eukaryota</taxon>
        <taxon>Viridiplantae</taxon>
        <taxon>Streptophyta</taxon>
        <taxon>Embryophyta</taxon>
        <taxon>Tracheophyta</taxon>
        <taxon>Spermatophyta</taxon>
        <taxon>Magnoliopsida</taxon>
        <taxon>eudicotyledons</taxon>
        <taxon>Gunneridae</taxon>
        <taxon>Pentapetalae</taxon>
        <taxon>asterids</taxon>
        <taxon>campanulids</taxon>
        <taxon>Asterales</taxon>
        <taxon>Asteraceae</taxon>
        <taxon>Asteroideae</taxon>
        <taxon>Anthemideae</taxon>
        <taxon>Anthemidinae</taxon>
        <taxon>Tanacetum</taxon>
    </lineage>
</organism>
<dbReference type="CDD" id="cd09272">
    <property type="entry name" value="RNase_HI_RT_Ty1"/>
    <property type="match status" value="1"/>
</dbReference>
<evidence type="ECO:0000313" key="2">
    <source>
        <dbReference type="EMBL" id="GEU83772.1"/>
    </source>
</evidence>
<dbReference type="PANTHER" id="PTHR11439:SF483">
    <property type="entry name" value="PEPTIDE SYNTHASE GLIP-LIKE, PUTATIVE (AFU_ORTHOLOGUE AFUA_3G12920)-RELATED"/>
    <property type="match status" value="1"/>
</dbReference>
<feature type="domain" description="Reverse transcriptase Ty1/copia-type" evidence="1">
    <location>
        <begin position="129"/>
        <end position="291"/>
    </location>
</feature>
<comment type="caution">
    <text evidence="2">The sequence shown here is derived from an EMBL/GenBank/DDBJ whole genome shotgun (WGS) entry which is preliminary data.</text>
</comment>